<sequence length="260" mass="25977">MNKAPGARYWIILVAIGVIGGLLSGAFGIGGGIVMVPLLITLGGLDQRGAAATSLVAIVPTSIAGSATYLANGEIDLIAGCLVAVGAVGGTLIGTRLLRRIPLVWLQWLFIALVVVVAVRMLVVAPERGDAVDLTLWVALGYIALGLLMGIASGLFGIGGGVIAVPGLIAIFGMSDLVAKGTSLLVMVPTGIVGSVANARAGLVRVKAGLVVGVAATVASVPGVALALVMPPRLSGILFAALLLGVAVQLTVRAIRSARK</sequence>
<gene>
    <name evidence="7" type="ORF">HD599_002764</name>
</gene>
<evidence type="ECO:0000256" key="4">
    <source>
        <dbReference type="ARBA" id="ARBA00022989"/>
    </source>
</evidence>
<keyword evidence="3 6" id="KW-0812">Transmembrane</keyword>
<protein>
    <recommendedName>
        <fullName evidence="6">Probable membrane transporter protein</fullName>
    </recommendedName>
</protein>
<comment type="subcellular location">
    <subcellularLocation>
        <location evidence="6">Cell membrane</location>
        <topology evidence="6">Multi-pass membrane protein</topology>
    </subcellularLocation>
    <subcellularLocation>
        <location evidence="1">Membrane</location>
        <topology evidence="1">Multi-pass membrane protein</topology>
    </subcellularLocation>
</comment>
<keyword evidence="5 6" id="KW-0472">Membrane</keyword>
<feature type="transmembrane region" description="Helical" evidence="6">
    <location>
        <begin position="181"/>
        <end position="201"/>
    </location>
</feature>
<reference evidence="7 8" key="1">
    <citation type="submission" date="2020-08" db="EMBL/GenBank/DDBJ databases">
        <title>Sequencing the genomes of 1000 actinobacteria strains.</title>
        <authorList>
            <person name="Klenk H.-P."/>
        </authorList>
    </citation>
    <scope>NUCLEOTIDE SEQUENCE [LARGE SCALE GENOMIC DNA]</scope>
    <source>
        <strain evidence="7 8">DSM 105784</strain>
    </source>
</reference>
<dbReference type="AlphaFoldDB" id="A0A841ARP2"/>
<name>A0A841ARP2_9MICO</name>
<dbReference type="EMBL" id="JACHMJ010000001">
    <property type="protein sequence ID" value="MBB5844441.1"/>
    <property type="molecule type" value="Genomic_DNA"/>
</dbReference>
<feature type="transmembrane region" description="Helical" evidence="6">
    <location>
        <begin position="236"/>
        <end position="255"/>
    </location>
</feature>
<dbReference type="PANTHER" id="PTHR43701">
    <property type="entry name" value="MEMBRANE TRANSPORTER PROTEIN MJ0441-RELATED"/>
    <property type="match status" value="1"/>
</dbReference>
<evidence type="ECO:0000256" key="3">
    <source>
        <dbReference type="ARBA" id="ARBA00022692"/>
    </source>
</evidence>
<comment type="similarity">
    <text evidence="2 6">Belongs to the 4-toluene sulfonate uptake permease (TSUP) (TC 2.A.102) family.</text>
</comment>
<dbReference type="Proteomes" id="UP000536685">
    <property type="component" value="Unassembled WGS sequence"/>
</dbReference>
<feature type="transmembrane region" description="Helical" evidence="6">
    <location>
        <begin position="155"/>
        <end position="175"/>
    </location>
</feature>
<feature type="transmembrane region" description="Helical" evidence="6">
    <location>
        <begin position="12"/>
        <end position="40"/>
    </location>
</feature>
<dbReference type="GO" id="GO:0005886">
    <property type="term" value="C:plasma membrane"/>
    <property type="evidence" value="ECO:0007669"/>
    <property type="project" value="UniProtKB-SubCell"/>
</dbReference>
<evidence type="ECO:0000256" key="2">
    <source>
        <dbReference type="ARBA" id="ARBA00009142"/>
    </source>
</evidence>
<feature type="transmembrane region" description="Helical" evidence="6">
    <location>
        <begin position="208"/>
        <end position="230"/>
    </location>
</feature>
<feature type="transmembrane region" description="Helical" evidence="6">
    <location>
        <begin position="52"/>
        <end position="71"/>
    </location>
</feature>
<evidence type="ECO:0000256" key="5">
    <source>
        <dbReference type="ARBA" id="ARBA00023136"/>
    </source>
</evidence>
<dbReference type="InterPro" id="IPR002781">
    <property type="entry name" value="TM_pro_TauE-like"/>
</dbReference>
<proteinExistence type="inferred from homology"/>
<feature type="transmembrane region" description="Helical" evidence="6">
    <location>
        <begin position="105"/>
        <end position="125"/>
    </location>
</feature>
<dbReference type="Pfam" id="PF01925">
    <property type="entry name" value="TauE"/>
    <property type="match status" value="2"/>
</dbReference>
<dbReference type="InterPro" id="IPR051598">
    <property type="entry name" value="TSUP/Inactive_protease-like"/>
</dbReference>
<dbReference type="PANTHER" id="PTHR43701:SF2">
    <property type="entry name" value="MEMBRANE TRANSPORTER PROTEIN YJNA-RELATED"/>
    <property type="match status" value="1"/>
</dbReference>
<comment type="caution">
    <text evidence="7">The sequence shown here is derived from an EMBL/GenBank/DDBJ whole genome shotgun (WGS) entry which is preliminary data.</text>
</comment>
<keyword evidence="6" id="KW-1003">Cell membrane</keyword>
<feature type="transmembrane region" description="Helical" evidence="6">
    <location>
        <begin position="77"/>
        <end position="98"/>
    </location>
</feature>
<evidence type="ECO:0000256" key="1">
    <source>
        <dbReference type="ARBA" id="ARBA00004141"/>
    </source>
</evidence>
<dbReference type="RefSeq" id="WP_184238569.1">
    <property type="nucleotide sequence ID" value="NZ_JACHMJ010000001.1"/>
</dbReference>
<accession>A0A841ARP2</accession>
<evidence type="ECO:0000313" key="7">
    <source>
        <dbReference type="EMBL" id="MBB5844441.1"/>
    </source>
</evidence>
<evidence type="ECO:0000256" key="6">
    <source>
        <dbReference type="RuleBase" id="RU363041"/>
    </source>
</evidence>
<keyword evidence="4 6" id="KW-1133">Transmembrane helix</keyword>
<organism evidence="7 8">
    <name type="scientific">Conyzicola lurida</name>
    <dbReference type="NCBI Taxonomy" id="1172621"/>
    <lineage>
        <taxon>Bacteria</taxon>
        <taxon>Bacillati</taxon>
        <taxon>Actinomycetota</taxon>
        <taxon>Actinomycetes</taxon>
        <taxon>Micrococcales</taxon>
        <taxon>Microbacteriaceae</taxon>
        <taxon>Conyzicola</taxon>
    </lineage>
</organism>
<keyword evidence="8" id="KW-1185">Reference proteome</keyword>
<evidence type="ECO:0000313" key="8">
    <source>
        <dbReference type="Proteomes" id="UP000536685"/>
    </source>
</evidence>